<gene>
    <name evidence="1" type="ORF">SPRG_17977</name>
</gene>
<dbReference type="RefSeq" id="XP_012212786.1">
    <property type="nucleotide sequence ID" value="XM_012357396.1"/>
</dbReference>
<sequence>MPNTTFNATISYSTLNVSLVVTRSASSGLNYSLQSLRGVSLAPAGSPTHMDCAVRPPRCSQARAFAVSLQYSNLMDPREAHDVATMSMT</sequence>
<evidence type="ECO:0000313" key="2">
    <source>
        <dbReference type="Proteomes" id="UP000030745"/>
    </source>
</evidence>
<protein>
    <submittedName>
        <fullName evidence="1">Uncharacterized protein</fullName>
    </submittedName>
</protein>
<keyword evidence="2" id="KW-1185">Reference proteome</keyword>
<evidence type="ECO:0000313" key="1">
    <source>
        <dbReference type="EMBL" id="KDO16506.1"/>
    </source>
</evidence>
<name>A0A067BQA8_SAPPC</name>
<dbReference type="EMBL" id="KK584080">
    <property type="protein sequence ID" value="KDO16506.1"/>
    <property type="molecule type" value="Genomic_DNA"/>
</dbReference>
<dbReference type="GeneID" id="24139504"/>
<reference evidence="1 2" key="1">
    <citation type="journal article" date="2013" name="PLoS Genet.">
        <title>Distinctive expansion of potential virulence genes in the genome of the oomycete fish pathogen Saprolegnia parasitica.</title>
        <authorList>
            <person name="Jiang R.H."/>
            <person name="de Bruijn I."/>
            <person name="Haas B.J."/>
            <person name="Belmonte R."/>
            <person name="Lobach L."/>
            <person name="Christie J."/>
            <person name="van den Ackerveken G."/>
            <person name="Bottin A."/>
            <person name="Bulone V."/>
            <person name="Diaz-Moreno S.M."/>
            <person name="Dumas B."/>
            <person name="Fan L."/>
            <person name="Gaulin E."/>
            <person name="Govers F."/>
            <person name="Grenville-Briggs L.J."/>
            <person name="Horner N.R."/>
            <person name="Levin J.Z."/>
            <person name="Mammella M."/>
            <person name="Meijer H.J."/>
            <person name="Morris P."/>
            <person name="Nusbaum C."/>
            <person name="Oome S."/>
            <person name="Phillips A.J."/>
            <person name="van Rooyen D."/>
            <person name="Rzeszutek E."/>
            <person name="Saraiva M."/>
            <person name="Secombes C.J."/>
            <person name="Seidl M.F."/>
            <person name="Snel B."/>
            <person name="Stassen J.H."/>
            <person name="Sykes S."/>
            <person name="Tripathy S."/>
            <person name="van den Berg H."/>
            <person name="Vega-Arreguin J.C."/>
            <person name="Wawra S."/>
            <person name="Young S.K."/>
            <person name="Zeng Q."/>
            <person name="Dieguez-Uribeondo J."/>
            <person name="Russ C."/>
            <person name="Tyler B.M."/>
            <person name="van West P."/>
        </authorList>
    </citation>
    <scope>NUCLEOTIDE SEQUENCE [LARGE SCALE GENOMIC DNA]</scope>
    <source>
        <strain evidence="1 2">CBS 223.65</strain>
    </source>
</reference>
<dbReference type="Proteomes" id="UP000030745">
    <property type="component" value="Unassembled WGS sequence"/>
</dbReference>
<dbReference type="VEuPathDB" id="FungiDB:SPRG_17977"/>
<dbReference type="KEGG" id="spar:SPRG_17977"/>
<proteinExistence type="predicted"/>
<dbReference type="AlphaFoldDB" id="A0A067BQA8"/>
<organism evidence="1 2">
    <name type="scientific">Saprolegnia parasitica (strain CBS 223.65)</name>
    <dbReference type="NCBI Taxonomy" id="695850"/>
    <lineage>
        <taxon>Eukaryota</taxon>
        <taxon>Sar</taxon>
        <taxon>Stramenopiles</taxon>
        <taxon>Oomycota</taxon>
        <taxon>Saprolegniomycetes</taxon>
        <taxon>Saprolegniales</taxon>
        <taxon>Saprolegniaceae</taxon>
        <taxon>Saprolegnia</taxon>
    </lineage>
</organism>
<accession>A0A067BQA8</accession>